<evidence type="ECO:0000259" key="1">
    <source>
        <dbReference type="SMART" id="SM00530"/>
    </source>
</evidence>
<dbReference type="RefSeq" id="WP_091449818.1">
    <property type="nucleotide sequence ID" value="NZ_FMZZ01000004.1"/>
</dbReference>
<protein>
    <submittedName>
        <fullName evidence="2">Helix-turn-helix domain-containing protein</fullName>
    </submittedName>
</protein>
<dbReference type="SMART" id="SM00530">
    <property type="entry name" value="HTH_XRE"/>
    <property type="match status" value="1"/>
</dbReference>
<keyword evidence="3" id="KW-1185">Reference proteome</keyword>
<dbReference type="GO" id="GO:0003677">
    <property type="term" value="F:DNA binding"/>
    <property type="evidence" value="ECO:0007669"/>
    <property type="project" value="InterPro"/>
</dbReference>
<evidence type="ECO:0000313" key="3">
    <source>
        <dbReference type="Proteomes" id="UP000199501"/>
    </source>
</evidence>
<proteinExistence type="predicted"/>
<dbReference type="OrthoDB" id="4285266at2"/>
<dbReference type="Pfam" id="PF19054">
    <property type="entry name" value="DUF5753"/>
    <property type="match status" value="1"/>
</dbReference>
<sequence>MDAGAGPAARRRYLGKRLRALRGERSSAEVMAQARISQPTLSRIEGGRGTIVPRNVASLLRIYGVPDAEADRLMDLAVSSEERGWWESYSDIIGKGFEIYASLEPDAAEIWMYQAEFVPGLFQTADVLAALHLALRPELAQEEIDRLIELRMERQSVVRARVTAVVNEAVLHRPIGSPEVWRAQLTRLRAEAERGQVRVLPFSAGAHPAMAGAFSMLKFDDFEDTEDMDLVYVATERGSMYFEKPGDLIRYGQVFTRVRDMALSPEESADLLTTLGRE</sequence>
<name>A0A1G6P7B3_9PSEU</name>
<dbReference type="InterPro" id="IPR001387">
    <property type="entry name" value="Cro/C1-type_HTH"/>
</dbReference>
<organism evidence="2 3">
    <name type="scientific">Actinokineospora iranica</name>
    <dbReference type="NCBI Taxonomy" id="1271860"/>
    <lineage>
        <taxon>Bacteria</taxon>
        <taxon>Bacillati</taxon>
        <taxon>Actinomycetota</taxon>
        <taxon>Actinomycetes</taxon>
        <taxon>Pseudonocardiales</taxon>
        <taxon>Pseudonocardiaceae</taxon>
        <taxon>Actinokineospora</taxon>
    </lineage>
</organism>
<dbReference type="AlphaFoldDB" id="A0A1G6P7B3"/>
<dbReference type="Pfam" id="PF13560">
    <property type="entry name" value="HTH_31"/>
    <property type="match status" value="1"/>
</dbReference>
<dbReference type="InterPro" id="IPR010982">
    <property type="entry name" value="Lambda_DNA-bd_dom_sf"/>
</dbReference>
<dbReference type="SUPFAM" id="SSF47413">
    <property type="entry name" value="lambda repressor-like DNA-binding domains"/>
    <property type="match status" value="1"/>
</dbReference>
<dbReference type="InterPro" id="IPR043917">
    <property type="entry name" value="DUF5753"/>
</dbReference>
<feature type="domain" description="HTH cro/C1-type" evidence="1">
    <location>
        <begin position="17"/>
        <end position="70"/>
    </location>
</feature>
<dbReference type="Gene3D" id="1.10.260.40">
    <property type="entry name" value="lambda repressor-like DNA-binding domains"/>
    <property type="match status" value="1"/>
</dbReference>
<dbReference type="STRING" id="1271860.SAMN05216174_104145"/>
<reference evidence="3" key="1">
    <citation type="submission" date="2016-10" db="EMBL/GenBank/DDBJ databases">
        <authorList>
            <person name="Varghese N."/>
            <person name="Submissions S."/>
        </authorList>
    </citation>
    <scope>NUCLEOTIDE SEQUENCE [LARGE SCALE GENOMIC DNA]</scope>
    <source>
        <strain evidence="3">IBRC-M 10403</strain>
    </source>
</reference>
<accession>A0A1G6P7B3</accession>
<dbReference type="Proteomes" id="UP000199501">
    <property type="component" value="Unassembled WGS sequence"/>
</dbReference>
<dbReference type="CDD" id="cd00093">
    <property type="entry name" value="HTH_XRE"/>
    <property type="match status" value="1"/>
</dbReference>
<dbReference type="EMBL" id="FMZZ01000004">
    <property type="protein sequence ID" value="SDC75831.1"/>
    <property type="molecule type" value="Genomic_DNA"/>
</dbReference>
<evidence type="ECO:0000313" key="2">
    <source>
        <dbReference type="EMBL" id="SDC75831.1"/>
    </source>
</evidence>
<gene>
    <name evidence="2" type="ORF">SAMN05216174_104145</name>
</gene>